<evidence type="ECO:0000313" key="4">
    <source>
        <dbReference type="Proteomes" id="UP001431217"/>
    </source>
</evidence>
<dbReference type="PANTHER" id="PTHR30388:SF4">
    <property type="entry name" value="MOLYBDENUM COFACTOR INSERTION CHAPERONE PAOD"/>
    <property type="match status" value="1"/>
</dbReference>
<feature type="domain" description="XdhC- CoxI" evidence="1">
    <location>
        <begin position="28"/>
        <end position="85"/>
    </location>
</feature>
<sequence length="335" mass="35511">MSGTMPSEYASPATDGLRAVLEAAADAIETRQPAVLALVVETEGSTYVGVGAMALFGAPAGQVGWLSGGCLEPEIERRAGEIARTSAIGWMDIDTRDDEDLLSGSALGCRGRLRIALLPLLAMPGFEALVRAWLVDGAALDFDLDLSGTFVAAAGDAARTWQLAASAPDWPNAQAQRWRMRLQPPPKVIVFGAGPETPTLLPLLRGMGWMTTLAERRPRWLAYGAAADRLIEAMPAAASQRAPSADAALVMHHNFELDREALSVLADGAIPFVGLLGPVRRREDLFRLLTPVQRAALSARLRSPIGLKLGGSGPQAIALSIAAQLQAYRHGEAPR</sequence>
<dbReference type="InterPro" id="IPR003777">
    <property type="entry name" value="XdhC_CoxI"/>
</dbReference>
<dbReference type="InterPro" id="IPR027051">
    <property type="entry name" value="XdhC_Rossmann_dom"/>
</dbReference>
<evidence type="ECO:0000313" key="3">
    <source>
        <dbReference type="EMBL" id="MCL1634845.1"/>
    </source>
</evidence>
<dbReference type="RefSeq" id="WP_249473597.1">
    <property type="nucleotide sequence ID" value="NZ_JAMBEP010000001.1"/>
</dbReference>
<gene>
    <name evidence="3" type="ORF">M2650_09400</name>
</gene>
<feature type="domain" description="XdhC Rossmann" evidence="2">
    <location>
        <begin position="188"/>
        <end position="325"/>
    </location>
</feature>
<dbReference type="Gene3D" id="3.40.50.720">
    <property type="entry name" value="NAD(P)-binding Rossmann-like Domain"/>
    <property type="match status" value="1"/>
</dbReference>
<organism evidence="3 4">
    <name type="scientific">Luteimonas galliterrae</name>
    <dbReference type="NCBI Taxonomy" id="2940486"/>
    <lineage>
        <taxon>Bacteria</taxon>
        <taxon>Pseudomonadati</taxon>
        <taxon>Pseudomonadota</taxon>
        <taxon>Gammaproteobacteria</taxon>
        <taxon>Lysobacterales</taxon>
        <taxon>Lysobacteraceae</taxon>
        <taxon>Luteimonas</taxon>
    </lineage>
</organism>
<dbReference type="Pfam" id="PF13478">
    <property type="entry name" value="XdhC_C"/>
    <property type="match status" value="1"/>
</dbReference>
<accession>A0ABT0MJ06</accession>
<protein>
    <submittedName>
        <fullName evidence="3">XdhC family protein</fullName>
    </submittedName>
</protein>
<comment type="caution">
    <text evidence="3">The sequence shown here is derived from an EMBL/GenBank/DDBJ whole genome shotgun (WGS) entry which is preliminary data.</text>
</comment>
<evidence type="ECO:0000259" key="2">
    <source>
        <dbReference type="Pfam" id="PF13478"/>
    </source>
</evidence>
<dbReference type="PANTHER" id="PTHR30388">
    <property type="entry name" value="ALDEHYDE OXIDOREDUCTASE MOLYBDENUM COFACTOR ASSEMBLY PROTEIN"/>
    <property type="match status" value="1"/>
</dbReference>
<dbReference type="Proteomes" id="UP001431217">
    <property type="component" value="Unassembled WGS sequence"/>
</dbReference>
<proteinExistence type="predicted"/>
<reference evidence="3 4" key="1">
    <citation type="submission" date="2022-05" db="EMBL/GenBank/DDBJ databases">
        <title>Luteimonas sp. SX5, whole genome shotgun sequencing project.</title>
        <authorList>
            <person name="Zhao G."/>
            <person name="Shen L."/>
        </authorList>
    </citation>
    <scope>NUCLEOTIDE SEQUENCE [LARGE SCALE GENOMIC DNA]</scope>
    <source>
        <strain evidence="3 4">SX5</strain>
    </source>
</reference>
<evidence type="ECO:0000259" key="1">
    <source>
        <dbReference type="Pfam" id="PF02625"/>
    </source>
</evidence>
<dbReference type="InterPro" id="IPR052698">
    <property type="entry name" value="MoCofactor_Util/Proc"/>
</dbReference>
<name>A0ABT0MJ06_9GAMM</name>
<dbReference type="Pfam" id="PF02625">
    <property type="entry name" value="XdhC_CoxI"/>
    <property type="match status" value="1"/>
</dbReference>
<keyword evidence="4" id="KW-1185">Reference proteome</keyword>
<dbReference type="EMBL" id="JAMBEP010000001">
    <property type="protein sequence ID" value="MCL1634845.1"/>
    <property type="molecule type" value="Genomic_DNA"/>
</dbReference>